<dbReference type="InterPro" id="IPR010982">
    <property type="entry name" value="Lambda_DNA-bd_dom_sf"/>
</dbReference>
<dbReference type="Gene3D" id="1.10.260.40">
    <property type="entry name" value="lambda repressor-like DNA-binding domains"/>
    <property type="match status" value="1"/>
</dbReference>
<dbReference type="Proteomes" id="UP001225596">
    <property type="component" value="Unassembled WGS sequence"/>
</dbReference>
<feature type="compositionally biased region" description="Polar residues" evidence="1">
    <location>
        <begin position="152"/>
        <end position="166"/>
    </location>
</feature>
<sequence length="306" mass="32871">MLAARREELQWSVEDVAHTLHLAPRQIHAIESDNYSALPGMAVTRGFIRSYAKLLKLDPAPLLQMIANETIGKVEDAPLRRALPAKPFYANRSLNLTTTSGTWARRLIWGFLILLMALLVAWKADWLPQSWIAGLESVLQVAGDRPQKEINSQANNADANPSVEPQNNASVANDSASSAAGKQAPSTSPAERNSVNLIAAPQAEGATASQGSNRQVDVPGQAAGTAENKNMLVLKLREDSWIEIRNAQNKVLMARLAKAGESEAIPVSESLRLKIGNAAGVDAQLRGVPVELTASAKNNVARLTVN</sequence>
<comment type="caution">
    <text evidence="4">The sequence shown here is derived from an EMBL/GenBank/DDBJ whole genome shotgun (WGS) entry which is preliminary data.</text>
</comment>
<keyword evidence="5" id="KW-1185">Reference proteome</keyword>
<dbReference type="Pfam" id="PF13413">
    <property type="entry name" value="HTH_25"/>
    <property type="match status" value="1"/>
</dbReference>
<keyword evidence="2" id="KW-0812">Transmembrane</keyword>
<gene>
    <name evidence="4" type="ORF">Q8A64_11900</name>
</gene>
<dbReference type="InterPro" id="IPR025194">
    <property type="entry name" value="RodZ-like_C"/>
</dbReference>
<feature type="transmembrane region" description="Helical" evidence="2">
    <location>
        <begin position="103"/>
        <end position="122"/>
    </location>
</feature>
<evidence type="ECO:0000256" key="2">
    <source>
        <dbReference type="SAM" id="Phobius"/>
    </source>
</evidence>
<dbReference type="RefSeq" id="WP_338437182.1">
    <property type="nucleotide sequence ID" value="NZ_JAUYVH010000007.1"/>
</dbReference>
<feature type="domain" description="HTH cro/C1-type" evidence="3">
    <location>
        <begin position="2"/>
        <end position="62"/>
    </location>
</feature>
<proteinExistence type="predicted"/>
<feature type="compositionally biased region" description="Low complexity" evidence="1">
    <location>
        <begin position="167"/>
        <end position="180"/>
    </location>
</feature>
<feature type="region of interest" description="Disordered" evidence="1">
    <location>
        <begin position="152"/>
        <end position="223"/>
    </location>
</feature>
<dbReference type="Pfam" id="PF13464">
    <property type="entry name" value="RodZ_C"/>
    <property type="match status" value="1"/>
</dbReference>
<name>A0ABU1BQ44_9BURK</name>
<reference evidence="4 5" key="1">
    <citation type="submission" date="2023-08" db="EMBL/GenBank/DDBJ databases">
        <title>Oxalobacteraceae gen .nov., isolated from river sludge outside the plant.</title>
        <authorList>
            <person name="Zhao S.Y."/>
        </authorList>
    </citation>
    <scope>NUCLEOTIDE SEQUENCE [LARGE SCALE GENOMIC DNA]</scope>
    <source>
        <strain evidence="4 5">R-40</strain>
    </source>
</reference>
<evidence type="ECO:0000313" key="4">
    <source>
        <dbReference type="EMBL" id="MDQ9171110.1"/>
    </source>
</evidence>
<keyword evidence="2" id="KW-0472">Membrane</keyword>
<dbReference type="PANTHER" id="PTHR34475:SF1">
    <property type="entry name" value="CYTOSKELETON PROTEIN RODZ"/>
    <property type="match status" value="1"/>
</dbReference>
<dbReference type="InterPro" id="IPR001387">
    <property type="entry name" value="Cro/C1-type_HTH"/>
</dbReference>
<dbReference type="PROSITE" id="PS50943">
    <property type="entry name" value="HTH_CROC1"/>
    <property type="match status" value="1"/>
</dbReference>
<dbReference type="InterPro" id="IPR050400">
    <property type="entry name" value="Bact_Cytoskel_RodZ"/>
</dbReference>
<evidence type="ECO:0000313" key="5">
    <source>
        <dbReference type="Proteomes" id="UP001225596"/>
    </source>
</evidence>
<evidence type="ECO:0000259" key="3">
    <source>
        <dbReference type="PROSITE" id="PS50943"/>
    </source>
</evidence>
<accession>A0ABU1BQ44</accession>
<dbReference type="EMBL" id="JAUYVH010000007">
    <property type="protein sequence ID" value="MDQ9171110.1"/>
    <property type="molecule type" value="Genomic_DNA"/>
</dbReference>
<keyword evidence="2" id="KW-1133">Transmembrane helix</keyword>
<protein>
    <submittedName>
        <fullName evidence="4">DUF4115 domain-containing protein</fullName>
    </submittedName>
</protein>
<feature type="compositionally biased region" description="Polar residues" evidence="1">
    <location>
        <begin position="184"/>
        <end position="196"/>
    </location>
</feature>
<dbReference type="SMART" id="SM00530">
    <property type="entry name" value="HTH_XRE"/>
    <property type="match status" value="1"/>
</dbReference>
<evidence type="ECO:0000256" key="1">
    <source>
        <dbReference type="SAM" id="MobiDB-lite"/>
    </source>
</evidence>
<dbReference type="PANTHER" id="PTHR34475">
    <property type="match status" value="1"/>
</dbReference>
<organism evidence="4 5">
    <name type="scientific">Keguizhuia sedimenti</name>
    <dbReference type="NCBI Taxonomy" id="3064264"/>
    <lineage>
        <taxon>Bacteria</taxon>
        <taxon>Pseudomonadati</taxon>
        <taxon>Pseudomonadota</taxon>
        <taxon>Betaproteobacteria</taxon>
        <taxon>Burkholderiales</taxon>
        <taxon>Oxalobacteraceae</taxon>
        <taxon>Keguizhuia</taxon>
    </lineage>
</organism>